<dbReference type="PROSITE" id="PS51257">
    <property type="entry name" value="PROKAR_LIPOPROTEIN"/>
    <property type="match status" value="1"/>
</dbReference>
<keyword evidence="2" id="KW-1185">Reference proteome</keyword>
<accession>A0AAX3BDJ3</accession>
<evidence type="ECO:0008006" key="3">
    <source>
        <dbReference type="Google" id="ProtNLM"/>
    </source>
</evidence>
<evidence type="ECO:0000313" key="2">
    <source>
        <dbReference type="Proteomes" id="UP001056539"/>
    </source>
</evidence>
<dbReference type="AlphaFoldDB" id="A0AAX3BDJ3"/>
<reference evidence="1" key="2">
    <citation type="submission" date="2022-06" db="EMBL/GenBank/DDBJ databases">
        <title>Thermospira aquatica gen. nov., sp. nov.</title>
        <authorList>
            <person name="Ben Ali Gam Z."/>
            <person name="Labat M."/>
        </authorList>
    </citation>
    <scope>NUCLEOTIDE SEQUENCE</scope>
    <source>
        <strain evidence="1">F1F22</strain>
    </source>
</reference>
<sequence>MKRMIWFSFFALSVLGACQRLTKENIIKVNGNTISSSVFGPVVMTEDRFFRSLSVVYKTLLPQTTYLNFTMTGDIDWYLERPFSNTFHHVIFEDVEEEASYTFLPRFFPSNAMTTVVTPPFDKKKNFSFAIVRMGSVWTHSARPAFTVLVDTRAEVTEEEFRGFCIQNHILSHFSILCPTFSVRFSERIFGTSDSWYWFSYGRAIVILLKNTMPRESLYLYLSQKEEDENFIIAQDFSEKEWEKLQLYDKVAHLIPFTAETESLIIDLSIKPVKMLYSYKK</sequence>
<dbReference type="KEGG" id="taqu:KDW03_00905"/>
<proteinExistence type="predicted"/>
<dbReference type="EMBL" id="CP073355">
    <property type="protein sequence ID" value="URA10394.1"/>
    <property type="molecule type" value="Genomic_DNA"/>
</dbReference>
<dbReference type="Proteomes" id="UP001056539">
    <property type="component" value="Chromosome"/>
</dbReference>
<reference evidence="1" key="1">
    <citation type="submission" date="2021-04" db="EMBL/GenBank/DDBJ databases">
        <authorList>
            <person name="Postec A."/>
        </authorList>
    </citation>
    <scope>NUCLEOTIDE SEQUENCE</scope>
    <source>
        <strain evidence="1">F1F22</strain>
    </source>
</reference>
<organism evidence="1 2">
    <name type="scientific">Thermospira aquatica</name>
    <dbReference type="NCBI Taxonomy" id="2828656"/>
    <lineage>
        <taxon>Bacteria</taxon>
        <taxon>Pseudomonadati</taxon>
        <taxon>Spirochaetota</taxon>
        <taxon>Spirochaetia</taxon>
        <taxon>Brevinematales</taxon>
        <taxon>Thermospiraceae</taxon>
        <taxon>Thermospira</taxon>
    </lineage>
</organism>
<name>A0AAX3BDJ3_9SPIR</name>
<evidence type="ECO:0000313" key="1">
    <source>
        <dbReference type="EMBL" id="URA10394.1"/>
    </source>
</evidence>
<protein>
    <recommendedName>
        <fullName evidence="3">Lipoprotein</fullName>
    </recommendedName>
</protein>
<gene>
    <name evidence="1" type="ORF">KDW03_00905</name>
</gene>
<dbReference type="RefSeq" id="WP_271435524.1">
    <property type="nucleotide sequence ID" value="NZ_CP073355.1"/>
</dbReference>